<sequence length="70" mass="7923">MPDGNFIALKNTNQLAALNEATKWRGHRSQNAPLTLFDLNLPNLPKGQYCLYGILSPEKENVFETLCFEI</sequence>
<accession>A0A0A6P301</accession>
<protein>
    <submittedName>
        <fullName evidence="1">Uncharacterized protein</fullName>
    </submittedName>
</protein>
<dbReference type="EMBL" id="JSZA02000015">
    <property type="protein sequence ID" value="KHD05148.1"/>
    <property type="molecule type" value="Genomic_DNA"/>
</dbReference>
<gene>
    <name evidence="1" type="ORF">PN36_05545</name>
</gene>
<evidence type="ECO:0000313" key="2">
    <source>
        <dbReference type="Proteomes" id="UP000030428"/>
    </source>
</evidence>
<proteinExistence type="predicted"/>
<dbReference type="AlphaFoldDB" id="A0A0A6P301"/>
<evidence type="ECO:0000313" key="1">
    <source>
        <dbReference type="EMBL" id="KHD05148.1"/>
    </source>
</evidence>
<dbReference type="Proteomes" id="UP000030428">
    <property type="component" value="Unassembled WGS sequence"/>
</dbReference>
<reference evidence="1 2" key="1">
    <citation type="journal article" date="2016" name="Front. Microbiol.">
        <title>Single-Cell (Meta-)Genomics of a Dimorphic Candidatus Thiomargarita nelsonii Reveals Genomic Plasticity.</title>
        <authorList>
            <person name="Flood B.E."/>
            <person name="Fliss P."/>
            <person name="Jones D.S."/>
            <person name="Dick G.J."/>
            <person name="Jain S."/>
            <person name="Kaster A.K."/>
            <person name="Winkel M."/>
            <person name="Mussmann M."/>
            <person name="Bailey J."/>
        </authorList>
    </citation>
    <scope>NUCLEOTIDE SEQUENCE [LARGE SCALE GENOMIC DNA]</scope>
    <source>
        <strain evidence="1">Hydrate Ridge</strain>
    </source>
</reference>
<keyword evidence="2" id="KW-1185">Reference proteome</keyword>
<organism evidence="1 2">
    <name type="scientific">Candidatus Thiomargarita nelsonii</name>
    <dbReference type="NCBI Taxonomy" id="1003181"/>
    <lineage>
        <taxon>Bacteria</taxon>
        <taxon>Pseudomonadati</taxon>
        <taxon>Pseudomonadota</taxon>
        <taxon>Gammaproteobacteria</taxon>
        <taxon>Thiotrichales</taxon>
        <taxon>Thiotrichaceae</taxon>
        <taxon>Thiomargarita</taxon>
    </lineage>
</organism>
<comment type="caution">
    <text evidence="1">The sequence shown here is derived from an EMBL/GenBank/DDBJ whole genome shotgun (WGS) entry which is preliminary data.</text>
</comment>
<name>A0A0A6P301_9GAMM</name>